<evidence type="ECO:0000256" key="2">
    <source>
        <dbReference type="ARBA" id="ARBA00022448"/>
    </source>
</evidence>
<feature type="transmembrane region" description="Helical" evidence="7">
    <location>
        <begin position="167"/>
        <end position="193"/>
    </location>
</feature>
<dbReference type="SMART" id="SM00665">
    <property type="entry name" value="B561"/>
    <property type="match status" value="1"/>
</dbReference>
<organism evidence="10">
    <name type="scientific">Opuntia streptacantha</name>
    <name type="common">Prickly pear cactus</name>
    <name type="synonym">Opuntia cardona</name>
    <dbReference type="NCBI Taxonomy" id="393608"/>
    <lineage>
        <taxon>Eukaryota</taxon>
        <taxon>Viridiplantae</taxon>
        <taxon>Streptophyta</taxon>
        <taxon>Embryophyta</taxon>
        <taxon>Tracheophyta</taxon>
        <taxon>Spermatophyta</taxon>
        <taxon>Magnoliopsida</taxon>
        <taxon>eudicotyledons</taxon>
        <taxon>Gunneridae</taxon>
        <taxon>Pentapetalae</taxon>
        <taxon>Caryophyllales</taxon>
        <taxon>Cactineae</taxon>
        <taxon>Cactaceae</taxon>
        <taxon>Opuntioideae</taxon>
        <taxon>Opuntia</taxon>
    </lineage>
</organism>
<evidence type="ECO:0000259" key="9">
    <source>
        <dbReference type="PROSITE" id="PS50939"/>
    </source>
</evidence>
<keyword evidence="2" id="KW-0813">Transport</keyword>
<evidence type="ECO:0000256" key="5">
    <source>
        <dbReference type="ARBA" id="ARBA00022989"/>
    </source>
</evidence>
<feature type="transmembrane region" description="Helical" evidence="7">
    <location>
        <begin position="205"/>
        <end position="223"/>
    </location>
</feature>
<feature type="signal peptide" evidence="8">
    <location>
        <begin position="1"/>
        <end position="32"/>
    </location>
</feature>
<evidence type="ECO:0000256" key="4">
    <source>
        <dbReference type="ARBA" id="ARBA00022982"/>
    </source>
</evidence>
<evidence type="ECO:0000256" key="7">
    <source>
        <dbReference type="SAM" id="Phobius"/>
    </source>
</evidence>
<evidence type="ECO:0000256" key="8">
    <source>
        <dbReference type="SAM" id="SignalP"/>
    </source>
</evidence>
<evidence type="ECO:0000256" key="3">
    <source>
        <dbReference type="ARBA" id="ARBA00022692"/>
    </source>
</evidence>
<dbReference type="Pfam" id="PF03188">
    <property type="entry name" value="Cytochrom_B561"/>
    <property type="match status" value="1"/>
</dbReference>
<evidence type="ECO:0000256" key="1">
    <source>
        <dbReference type="ARBA" id="ARBA00004370"/>
    </source>
</evidence>
<feature type="transmembrane region" description="Helical" evidence="7">
    <location>
        <begin position="269"/>
        <end position="291"/>
    </location>
</feature>
<dbReference type="PANTHER" id="PTHR23130:SF115">
    <property type="entry name" value="OS01G0680900 PROTEIN"/>
    <property type="match status" value="1"/>
</dbReference>
<feature type="domain" description="Cytochrome b561" evidence="9">
    <location>
        <begin position="100"/>
        <end position="294"/>
    </location>
</feature>
<dbReference type="InterPro" id="IPR006593">
    <property type="entry name" value="Cyt_b561/ferric_Rdtase_TM"/>
</dbReference>
<evidence type="ECO:0000313" key="10">
    <source>
        <dbReference type="EMBL" id="MBA4625758.1"/>
    </source>
</evidence>
<dbReference type="CDD" id="cd08760">
    <property type="entry name" value="Cyt_b561_FRRS1_like"/>
    <property type="match status" value="1"/>
</dbReference>
<keyword evidence="5 7" id="KW-1133">Transmembrane helix</keyword>
<accession>A0A7C8YSM5</accession>
<dbReference type="PROSITE" id="PS50939">
    <property type="entry name" value="CYTOCHROME_B561"/>
    <property type="match status" value="1"/>
</dbReference>
<feature type="transmembrane region" description="Helical" evidence="7">
    <location>
        <begin position="140"/>
        <end position="160"/>
    </location>
</feature>
<dbReference type="PANTHER" id="PTHR23130">
    <property type="entry name" value="CYTOCHROME B561 AND DOMON DOMAIN-CONTAINING PROTEIN"/>
    <property type="match status" value="1"/>
</dbReference>
<keyword evidence="4" id="KW-0249">Electron transport</keyword>
<dbReference type="AlphaFoldDB" id="A0A7C8YSM5"/>
<keyword evidence="6 7" id="KW-0472">Membrane</keyword>
<keyword evidence="8" id="KW-0732">Signal</keyword>
<keyword evidence="3 7" id="KW-0812">Transmembrane</keyword>
<feature type="transmembrane region" description="Helical" evidence="7">
    <location>
        <begin position="244"/>
        <end position="263"/>
    </location>
</feature>
<protein>
    <recommendedName>
        <fullName evidence="9">Cytochrome b561 domain-containing protein</fullName>
    </recommendedName>
</protein>
<comment type="subcellular location">
    <subcellularLocation>
        <location evidence="1">Membrane</location>
    </subcellularLocation>
</comment>
<sequence>MPSLRSQISAMISPLWVVFLILAQWRVSLVLGDEINGGNGDGSSQFCSIDLASFLPPPYGNLSYSSCRPVWNTFVLRLQFNATLEQQPTLLAFGSRYPVNHKLAMHDDKTTIRIDYSAELPGPATSETGYFDKMKRSHGILGMLGWGLFLPCGAMVARFLKQKEPLWFYLHTFIQFVGFLIALAGVVIGQALYNQIHADIPAHRGIGYFAFTLSILQILAFFIRPNKETKIRRLWAAYHQWFGVLTLFFGALNIMLGIQVAAAGSEWKIGYGFLLGTIILTAIVLQVLSMLRSSEKPMQPSSFPMN</sequence>
<reference evidence="10" key="1">
    <citation type="journal article" date="2013" name="J. Plant Res.">
        <title>Effect of fungi and light on seed germination of three Opuntia species from semiarid lands of central Mexico.</title>
        <authorList>
            <person name="Delgado-Sanchez P."/>
            <person name="Jimenez-Bremont J.F."/>
            <person name="Guerrero-Gonzalez Mde L."/>
            <person name="Flores J."/>
        </authorList>
    </citation>
    <scope>NUCLEOTIDE SEQUENCE</scope>
    <source>
        <tissue evidence="10">Cladode</tissue>
    </source>
</reference>
<name>A0A7C8YSM5_OPUST</name>
<feature type="chain" id="PRO_5027965888" description="Cytochrome b561 domain-containing protein" evidence="8">
    <location>
        <begin position="33"/>
        <end position="306"/>
    </location>
</feature>
<reference evidence="10" key="2">
    <citation type="submission" date="2020-07" db="EMBL/GenBank/DDBJ databases">
        <authorList>
            <person name="Vera ALvarez R."/>
            <person name="Arias-Moreno D.M."/>
            <person name="Jimenez-Jacinto V."/>
            <person name="Jimenez-Bremont J.F."/>
            <person name="Swaminathan K."/>
            <person name="Moose S.P."/>
            <person name="Guerrero-Gonzalez M.L."/>
            <person name="Marino-Ramirez L."/>
            <person name="Landsman D."/>
            <person name="Rodriguez-Kessler M."/>
            <person name="Delgado-Sanchez P."/>
        </authorList>
    </citation>
    <scope>NUCLEOTIDE SEQUENCE</scope>
    <source>
        <tissue evidence="10">Cladode</tissue>
    </source>
</reference>
<dbReference type="GO" id="GO:0016020">
    <property type="term" value="C:membrane"/>
    <property type="evidence" value="ECO:0007669"/>
    <property type="project" value="UniProtKB-SubCell"/>
</dbReference>
<dbReference type="EMBL" id="GISG01053360">
    <property type="protein sequence ID" value="MBA4625758.1"/>
    <property type="molecule type" value="Transcribed_RNA"/>
</dbReference>
<evidence type="ECO:0000256" key="6">
    <source>
        <dbReference type="ARBA" id="ARBA00023136"/>
    </source>
</evidence>
<dbReference type="Gene3D" id="1.20.120.1770">
    <property type="match status" value="1"/>
</dbReference>
<proteinExistence type="predicted"/>